<dbReference type="AlphaFoldDB" id="A0A1I3RJI4"/>
<dbReference type="Gene3D" id="3.40.50.450">
    <property type="match status" value="1"/>
</dbReference>
<organism evidence="4 5">
    <name type="scientific">Myroides guanonis</name>
    <dbReference type="NCBI Taxonomy" id="1150112"/>
    <lineage>
        <taxon>Bacteria</taxon>
        <taxon>Pseudomonadati</taxon>
        <taxon>Bacteroidota</taxon>
        <taxon>Flavobacteriia</taxon>
        <taxon>Flavobacteriales</taxon>
        <taxon>Flavobacteriaceae</taxon>
        <taxon>Myroides</taxon>
    </lineage>
</organism>
<evidence type="ECO:0000259" key="2">
    <source>
        <dbReference type="Pfam" id="PF02481"/>
    </source>
</evidence>
<dbReference type="InterPro" id="IPR041614">
    <property type="entry name" value="DprA_WH"/>
</dbReference>
<evidence type="ECO:0000313" key="5">
    <source>
        <dbReference type="Proteomes" id="UP000243887"/>
    </source>
</evidence>
<dbReference type="STRING" id="1150112.SAMN04487893_10819"/>
<reference evidence="5" key="1">
    <citation type="submission" date="2016-10" db="EMBL/GenBank/DDBJ databases">
        <authorList>
            <person name="Varghese N."/>
            <person name="Submissions S."/>
        </authorList>
    </citation>
    <scope>NUCLEOTIDE SEQUENCE [LARGE SCALE GENOMIC DNA]</scope>
    <source>
        <strain evidence="5">DSM 26542</strain>
    </source>
</reference>
<dbReference type="Pfam" id="PF02481">
    <property type="entry name" value="DNA_processg_A"/>
    <property type="match status" value="1"/>
</dbReference>
<dbReference type="SUPFAM" id="SSF47781">
    <property type="entry name" value="RuvA domain 2-like"/>
    <property type="match status" value="1"/>
</dbReference>
<name>A0A1I3RJI4_9FLAO</name>
<dbReference type="Pfam" id="PF17782">
    <property type="entry name" value="WHD_DprA"/>
    <property type="match status" value="1"/>
</dbReference>
<dbReference type="GO" id="GO:0009294">
    <property type="term" value="P:DNA-mediated transformation"/>
    <property type="evidence" value="ECO:0007669"/>
    <property type="project" value="InterPro"/>
</dbReference>
<sequence length="367" mass="41439">MNENQLYYTLALQKTVGVGFVLGRRLVEEFGSAEEVFSRKKKDLIRIEGITDKLLCSLENKSIFEDAEKELIQVQSNKWKATYINDRKYPKLLKECVDAPLVLFSSKELNWNNERIISIVGSRQATTRGVEFCNNLLDDLKEYNPIIVSGYAYGIDITSHKGALDRGLQTIGVLGHGLNQLYPSEHAKYVEEMNESGGFVTEFWSSDAFNRENFIKRNRIIAGLSTATIVIESAFKGGSLNTVRFANDYNRDVYAVPGRISDPMSKGCNDLIKTSRAAMLTDATDLIKGLNWEKQSKKQKAIQTELSLALTSDEQNVYEAFRNGDKEFVEIIAEESCIPVFRVTTVLLNLEVKGLVRPLPGNYYERL</sequence>
<comment type="similarity">
    <text evidence="1">Belongs to the DprA/Smf family.</text>
</comment>
<evidence type="ECO:0000313" key="4">
    <source>
        <dbReference type="EMBL" id="SFJ45481.1"/>
    </source>
</evidence>
<protein>
    <submittedName>
        <fullName evidence="4">DNA processing protein</fullName>
    </submittedName>
</protein>
<dbReference type="InterPro" id="IPR057666">
    <property type="entry name" value="DrpA_SLOG"/>
</dbReference>
<evidence type="ECO:0000256" key="1">
    <source>
        <dbReference type="ARBA" id="ARBA00006525"/>
    </source>
</evidence>
<keyword evidence="5" id="KW-1185">Reference proteome</keyword>
<dbReference type="InterPro" id="IPR003488">
    <property type="entry name" value="DprA"/>
</dbReference>
<gene>
    <name evidence="4" type="ORF">SAMN04487893_10819</name>
</gene>
<dbReference type="InterPro" id="IPR010994">
    <property type="entry name" value="RuvA_2-like"/>
</dbReference>
<dbReference type="Proteomes" id="UP000243887">
    <property type="component" value="Unassembled WGS sequence"/>
</dbReference>
<accession>A0A1I3RJI4</accession>
<feature type="domain" description="DprA winged helix" evidence="3">
    <location>
        <begin position="329"/>
        <end position="362"/>
    </location>
</feature>
<dbReference type="PANTHER" id="PTHR43022">
    <property type="entry name" value="PROTEIN SMF"/>
    <property type="match status" value="1"/>
</dbReference>
<evidence type="ECO:0000259" key="3">
    <source>
        <dbReference type="Pfam" id="PF17782"/>
    </source>
</evidence>
<dbReference type="SUPFAM" id="SSF102405">
    <property type="entry name" value="MCP/YpsA-like"/>
    <property type="match status" value="1"/>
</dbReference>
<dbReference type="EMBL" id="FORU01000008">
    <property type="protein sequence ID" value="SFJ45481.1"/>
    <property type="molecule type" value="Genomic_DNA"/>
</dbReference>
<dbReference type="PANTHER" id="PTHR43022:SF1">
    <property type="entry name" value="PROTEIN SMF"/>
    <property type="match status" value="1"/>
</dbReference>
<dbReference type="NCBIfam" id="TIGR00732">
    <property type="entry name" value="dprA"/>
    <property type="match status" value="1"/>
</dbReference>
<dbReference type="RefSeq" id="WP_090679021.1">
    <property type="nucleotide sequence ID" value="NZ_FORU01000008.1"/>
</dbReference>
<feature type="domain" description="Smf/DprA SLOG" evidence="2">
    <location>
        <begin position="82"/>
        <end position="290"/>
    </location>
</feature>
<dbReference type="OrthoDB" id="9785707at2"/>
<proteinExistence type="inferred from homology"/>